<keyword evidence="3" id="KW-1133">Transmembrane helix</keyword>
<dbReference type="CDD" id="cd06845">
    <property type="entry name" value="Bcl-2_like"/>
    <property type="match status" value="1"/>
</dbReference>
<dbReference type="GO" id="GO:0008630">
    <property type="term" value="P:intrinsic apoptotic signaling pathway in response to DNA damage"/>
    <property type="evidence" value="ECO:0007669"/>
    <property type="project" value="TreeGrafter"/>
</dbReference>
<proteinExistence type="inferred from homology"/>
<organism evidence="5 6">
    <name type="scientific">Myripristis murdjan</name>
    <name type="common">pinecone soldierfish</name>
    <dbReference type="NCBI Taxonomy" id="586833"/>
    <lineage>
        <taxon>Eukaryota</taxon>
        <taxon>Metazoa</taxon>
        <taxon>Chordata</taxon>
        <taxon>Craniata</taxon>
        <taxon>Vertebrata</taxon>
        <taxon>Euteleostomi</taxon>
        <taxon>Actinopterygii</taxon>
        <taxon>Neopterygii</taxon>
        <taxon>Teleostei</taxon>
        <taxon>Neoteleostei</taxon>
        <taxon>Acanthomorphata</taxon>
        <taxon>Holocentriformes</taxon>
        <taxon>Holocentridae</taxon>
        <taxon>Myripristis</taxon>
    </lineage>
</organism>
<dbReference type="GO" id="GO:0097192">
    <property type="term" value="P:extrinsic apoptotic signaling pathway in absence of ligand"/>
    <property type="evidence" value="ECO:0007669"/>
    <property type="project" value="TreeGrafter"/>
</dbReference>
<protein>
    <recommendedName>
        <fullName evidence="4">Bcl-2 Bcl-2 homology region 1-3 domain-containing protein</fullName>
    </recommendedName>
</protein>
<evidence type="ECO:0000256" key="1">
    <source>
        <dbReference type="ARBA" id="ARBA00009458"/>
    </source>
</evidence>
<dbReference type="InParanoid" id="A0A667W831"/>
<dbReference type="GO" id="GO:0008053">
    <property type="term" value="P:mitochondrial fusion"/>
    <property type="evidence" value="ECO:0007669"/>
    <property type="project" value="TreeGrafter"/>
</dbReference>
<reference evidence="5" key="3">
    <citation type="submission" date="2025-09" db="UniProtKB">
        <authorList>
            <consortium name="Ensembl"/>
        </authorList>
    </citation>
    <scope>IDENTIFICATION</scope>
</reference>
<evidence type="ECO:0000313" key="5">
    <source>
        <dbReference type="Ensembl" id="ENSMMDP00005000275.1"/>
    </source>
</evidence>
<dbReference type="GeneTree" id="ENSGT01130000278292"/>
<sequence>MYRIGLMVMEGELKKVPSEEVPPLTAHQEVNELEEKIVVQVAQMVRIVGDKLEHDTEFHDAIDGMFLGPGSKSERFMQLVNKVFEHGQITWGRIAVLLYVAGRLAVKMVEAHLPQSVKDILRWTLDYFRNTLLGWIRDHGGWINSFSELARAPMRSVSWLSSHTCGFIVITFIAGMGIGGIISWKLAKGT</sequence>
<name>A0A667W831_9TELE</name>
<reference evidence="5" key="2">
    <citation type="submission" date="2025-08" db="UniProtKB">
        <authorList>
            <consortium name="Ensembl"/>
        </authorList>
    </citation>
    <scope>IDENTIFICATION</scope>
</reference>
<dbReference type="Pfam" id="PF00452">
    <property type="entry name" value="Bcl-2"/>
    <property type="match status" value="1"/>
</dbReference>
<dbReference type="Gene3D" id="1.10.437.10">
    <property type="entry name" value="Blc2-like"/>
    <property type="match status" value="1"/>
</dbReference>
<evidence type="ECO:0000256" key="2">
    <source>
        <dbReference type="ARBA" id="ARBA00022703"/>
    </source>
</evidence>
<dbReference type="InterPro" id="IPR002475">
    <property type="entry name" value="Bcl2-like"/>
</dbReference>
<evidence type="ECO:0000313" key="6">
    <source>
        <dbReference type="Proteomes" id="UP000472263"/>
    </source>
</evidence>
<dbReference type="InterPro" id="IPR036834">
    <property type="entry name" value="Bcl-2-like_sf"/>
</dbReference>
<dbReference type="GO" id="GO:0051400">
    <property type="term" value="F:BH domain binding"/>
    <property type="evidence" value="ECO:0007669"/>
    <property type="project" value="TreeGrafter"/>
</dbReference>
<dbReference type="GO" id="GO:0001836">
    <property type="term" value="P:release of cytochrome c from mitochondria"/>
    <property type="evidence" value="ECO:0007669"/>
    <property type="project" value="TreeGrafter"/>
</dbReference>
<dbReference type="SUPFAM" id="SSF56854">
    <property type="entry name" value="Bcl-2 inhibitors of programmed cell death"/>
    <property type="match status" value="1"/>
</dbReference>
<dbReference type="SMART" id="SM00337">
    <property type="entry name" value="BCL"/>
    <property type="match status" value="1"/>
</dbReference>
<comment type="similarity">
    <text evidence="1">Belongs to the Bcl-2 family.</text>
</comment>
<dbReference type="InterPro" id="IPR046371">
    <property type="entry name" value="Bcl-2_BH1-3"/>
</dbReference>
<dbReference type="PRINTS" id="PR01862">
    <property type="entry name" value="BCL2FAMILY"/>
</dbReference>
<keyword evidence="3" id="KW-0812">Transmembrane</keyword>
<reference evidence="5" key="1">
    <citation type="submission" date="2019-06" db="EMBL/GenBank/DDBJ databases">
        <authorList>
            <consortium name="Wellcome Sanger Institute Data Sharing"/>
        </authorList>
    </citation>
    <scope>NUCLEOTIDE SEQUENCE [LARGE SCALE GENOMIC DNA]</scope>
</reference>
<dbReference type="PANTHER" id="PTHR11256">
    <property type="entry name" value="BCL-2 RELATED"/>
    <property type="match status" value="1"/>
</dbReference>
<feature type="transmembrane region" description="Helical" evidence="3">
    <location>
        <begin position="164"/>
        <end position="184"/>
    </location>
</feature>
<dbReference type="PROSITE" id="PS50062">
    <property type="entry name" value="BCL2_FAMILY"/>
    <property type="match status" value="1"/>
</dbReference>
<evidence type="ECO:0000256" key="3">
    <source>
        <dbReference type="SAM" id="Phobius"/>
    </source>
</evidence>
<dbReference type="InterPro" id="IPR026298">
    <property type="entry name" value="Bcl-2_fam"/>
</dbReference>
<keyword evidence="6" id="KW-1185">Reference proteome</keyword>
<dbReference type="Ensembl" id="ENSMMDT00005000283.1">
    <property type="protein sequence ID" value="ENSMMDP00005000275.1"/>
    <property type="gene ID" value="ENSMMDG00005000185.1"/>
</dbReference>
<dbReference type="Proteomes" id="UP000472263">
    <property type="component" value="Chromosome 8"/>
</dbReference>
<keyword evidence="3" id="KW-0472">Membrane</keyword>
<evidence type="ECO:0000259" key="4">
    <source>
        <dbReference type="SMART" id="SM00337"/>
    </source>
</evidence>
<dbReference type="AlphaFoldDB" id="A0A667W831"/>
<dbReference type="GO" id="GO:0015267">
    <property type="term" value="F:channel activity"/>
    <property type="evidence" value="ECO:0007669"/>
    <property type="project" value="TreeGrafter"/>
</dbReference>
<dbReference type="PANTHER" id="PTHR11256:SF42">
    <property type="entry name" value="APOPTOSIS REGULATOR BAX"/>
    <property type="match status" value="1"/>
</dbReference>
<keyword evidence="2" id="KW-0053">Apoptosis</keyword>
<accession>A0A667W831</accession>
<feature type="domain" description="Bcl-2 Bcl-2 homology region 1-3" evidence="4">
    <location>
        <begin position="45"/>
        <end position="142"/>
    </location>
</feature>
<dbReference type="GO" id="GO:0042981">
    <property type="term" value="P:regulation of apoptotic process"/>
    <property type="evidence" value="ECO:0007669"/>
    <property type="project" value="InterPro"/>
</dbReference>
<dbReference type="GO" id="GO:0005741">
    <property type="term" value="C:mitochondrial outer membrane"/>
    <property type="evidence" value="ECO:0007669"/>
    <property type="project" value="TreeGrafter"/>
</dbReference>